<dbReference type="EMBL" id="CAEZTW010000099">
    <property type="protein sequence ID" value="CAB4583559.1"/>
    <property type="molecule type" value="Genomic_DNA"/>
</dbReference>
<dbReference type="AlphaFoldDB" id="A0A6J6F7D3"/>
<dbReference type="SUPFAM" id="SSF109998">
    <property type="entry name" value="Triger factor/SurA peptide-binding domain-like"/>
    <property type="match status" value="1"/>
</dbReference>
<name>A0A6J6F7D3_9ZZZZ</name>
<proteinExistence type="predicted"/>
<gene>
    <name evidence="1" type="ORF">UFOPK1766_00597</name>
</gene>
<evidence type="ECO:0000313" key="1">
    <source>
        <dbReference type="EMBL" id="CAB4583559.1"/>
    </source>
</evidence>
<dbReference type="PROSITE" id="PS51257">
    <property type="entry name" value="PROKAR_LIPOPROTEIN"/>
    <property type="match status" value="1"/>
</dbReference>
<protein>
    <submittedName>
        <fullName evidence="1">Unannotated protein</fullName>
    </submittedName>
</protein>
<sequence length="203" mass="21852">MRKKLFKKLIPSLLAVVLLTGCSSMSSGVKVGDQEFSATSIQKSVDEILAARKTVDTSQMNLVNGPELLRDQAQFFVLRVLMDQIAKDMAVDVSLADIAARRSDVISRLASPAELPAALVSANLPASNLDPYLKVLIISERLQDNFIKSGATESELPLYIDKLVVDTANKLGVTVNPKYGKWNPKNASIEASDATDGAVVPLP</sequence>
<dbReference type="InterPro" id="IPR027304">
    <property type="entry name" value="Trigger_fact/SurA_dom_sf"/>
</dbReference>
<accession>A0A6J6F7D3</accession>
<reference evidence="1" key="1">
    <citation type="submission" date="2020-05" db="EMBL/GenBank/DDBJ databases">
        <authorList>
            <person name="Chiriac C."/>
            <person name="Salcher M."/>
            <person name="Ghai R."/>
            <person name="Kavagutti S V."/>
        </authorList>
    </citation>
    <scope>NUCLEOTIDE SEQUENCE</scope>
</reference>
<organism evidence="1">
    <name type="scientific">freshwater metagenome</name>
    <dbReference type="NCBI Taxonomy" id="449393"/>
    <lineage>
        <taxon>unclassified sequences</taxon>
        <taxon>metagenomes</taxon>
        <taxon>ecological metagenomes</taxon>
    </lineage>
</organism>